<dbReference type="AlphaFoldDB" id="A0BJ62"/>
<dbReference type="KEGG" id="ptm:GSPATT00004952001"/>
<proteinExistence type="predicted"/>
<evidence type="ECO:0000259" key="1">
    <source>
        <dbReference type="Pfam" id="PF12936"/>
    </source>
</evidence>
<dbReference type="GeneID" id="5011761"/>
<reference evidence="2 3" key="1">
    <citation type="journal article" date="2006" name="Nature">
        <title>Global trends of whole-genome duplications revealed by the ciliate Paramecium tetraurelia.</title>
        <authorList>
            <consortium name="Genoscope"/>
            <person name="Aury J.-M."/>
            <person name="Jaillon O."/>
            <person name="Duret L."/>
            <person name="Noel B."/>
            <person name="Jubin C."/>
            <person name="Porcel B.M."/>
            <person name="Segurens B."/>
            <person name="Daubin V."/>
            <person name="Anthouard V."/>
            <person name="Aiach N."/>
            <person name="Arnaiz O."/>
            <person name="Billaut A."/>
            <person name="Beisson J."/>
            <person name="Blanc I."/>
            <person name="Bouhouche K."/>
            <person name="Camara F."/>
            <person name="Duharcourt S."/>
            <person name="Guigo R."/>
            <person name="Gogendeau D."/>
            <person name="Katinka M."/>
            <person name="Keller A.-M."/>
            <person name="Kissmehl R."/>
            <person name="Klotz C."/>
            <person name="Koll F."/>
            <person name="Le Moue A."/>
            <person name="Lepere C."/>
            <person name="Malinsky S."/>
            <person name="Nowacki M."/>
            <person name="Nowak J.K."/>
            <person name="Plattner H."/>
            <person name="Poulain J."/>
            <person name="Ruiz F."/>
            <person name="Serrano V."/>
            <person name="Zagulski M."/>
            <person name="Dessen P."/>
            <person name="Betermier M."/>
            <person name="Weissenbach J."/>
            <person name="Scarpelli C."/>
            <person name="Schachter V."/>
            <person name="Sperling L."/>
            <person name="Meyer E."/>
            <person name="Cohen J."/>
            <person name="Wincker P."/>
        </authorList>
    </citation>
    <scope>NUCLEOTIDE SEQUENCE [LARGE SCALE GENOMIC DNA]</scope>
    <source>
        <strain evidence="2 3">Stock d4-2</strain>
    </source>
</reference>
<evidence type="ECO:0000313" key="3">
    <source>
        <dbReference type="Proteomes" id="UP000000600"/>
    </source>
</evidence>
<dbReference type="RefSeq" id="XP_001425977.1">
    <property type="nucleotide sequence ID" value="XM_001425940.1"/>
</dbReference>
<dbReference type="OrthoDB" id="306996at2759"/>
<dbReference type="HOGENOM" id="CLU_2627234_0_0_1"/>
<dbReference type="InParanoid" id="A0BJ62"/>
<dbReference type="EMBL" id="CT867997">
    <property type="protein sequence ID" value="CAK58579.1"/>
    <property type="molecule type" value="Genomic_DNA"/>
</dbReference>
<accession>A0BJ62</accession>
<name>A0BJ62_PARTE</name>
<organism evidence="2 3">
    <name type="scientific">Paramecium tetraurelia</name>
    <dbReference type="NCBI Taxonomy" id="5888"/>
    <lineage>
        <taxon>Eukaryota</taxon>
        <taxon>Sar</taxon>
        <taxon>Alveolata</taxon>
        <taxon>Ciliophora</taxon>
        <taxon>Intramacronucleata</taxon>
        <taxon>Oligohymenophorea</taxon>
        <taxon>Peniculida</taxon>
        <taxon>Parameciidae</taxon>
        <taxon>Paramecium</taxon>
    </lineage>
</organism>
<protein>
    <recommendedName>
        <fullName evidence="1">Kri1-like C-terminal domain-containing protein</fullName>
    </recommendedName>
</protein>
<sequence length="78" mass="9312">MLKKQDFGLKNDDLLYADVKLLNQYVSIRKLAPYLLRWVNQIKKNNAEKPFAQIRKSTKRNTKLILKGIDPREFQKHK</sequence>
<dbReference type="Pfam" id="PF12936">
    <property type="entry name" value="Kri1_C"/>
    <property type="match status" value="1"/>
</dbReference>
<gene>
    <name evidence="2" type="ORF">GSPATT00004952001</name>
</gene>
<dbReference type="InterPro" id="IPR024626">
    <property type="entry name" value="Kri1-like_C"/>
</dbReference>
<evidence type="ECO:0000313" key="2">
    <source>
        <dbReference type="EMBL" id="CAK58579.1"/>
    </source>
</evidence>
<keyword evidence="3" id="KW-1185">Reference proteome</keyword>
<dbReference type="Proteomes" id="UP000000600">
    <property type="component" value="Unassembled WGS sequence"/>
</dbReference>
<feature type="domain" description="Kri1-like C-terminal" evidence="1">
    <location>
        <begin position="3"/>
        <end position="49"/>
    </location>
</feature>